<dbReference type="SUPFAM" id="SSF55811">
    <property type="entry name" value="Nudix"/>
    <property type="match status" value="1"/>
</dbReference>
<keyword evidence="2 4" id="KW-0548">Nucleotidyltransferase</keyword>
<dbReference type="PANTHER" id="PTHR21342:SF0">
    <property type="entry name" value="BIFUNCTIONAL NMN ADENYLYLTRANSFERASE_NUDIX HYDROLASE"/>
    <property type="match status" value="1"/>
</dbReference>
<dbReference type="InterPro" id="IPR000086">
    <property type="entry name" value="NUDIX_hydrolase_dom"/>
</dbReference>
<reference evidence="4" key="1">
    <citation type="submission" date="2022-05" db="EMBL/GenBank/DDBJ databases">
        <authorList>
            <person name="Friedrich I."/>
            <person name="Poehlein A."/>
            <person name="Schneider D."/>
            <person name="Hertel R."/>
            <person name="Daniel R."/>
        </authorList>
    </citation>
    <scope>NUCLEOTIDE SEQUENCE</scope>
</reference>
<dbReference type="Proteomes" id="UP001057427">
    <property type="component" value="Segment"/>
</dbReference>
<name>A0A9E7N4J0_9CAUD</name>
<evidence type="ECO:0000313" key="4">
    <source>
        <dbReference type="EMBL" id="UTC29649.1"/>
    </source>
</evidence>
<feature type="domain" description="Nudix hydrolase" evidence="3">
    <location>
        <begin position="219"/>
        <end position="366"/>
    </location>
</feature>
<dbReference type="InterPro" id="IPR015797">
    <property type="entry name" value="NUDIX_hydrolase-like_dom_sf"/>
</dbReference>
<dbReference type="GO" id="GO:0016779">
    <property type="term" value="F:nucleotidyltransferase activity"/>
    <property type="evidence" value="ECO:0007669"/>
    <property type="project" value="UniProtKB-KW"/>
</dbReference>
<sequence>MTRYDMAVLIGRFQPFHNGHLAVIEKALERADKVLILVGSANLARDTRNPFTYEERRGMIRDALDGAAFFRDGFDTTAGQRITIAPLPDSPYDLQEWIEQVQTLVKLHAAPMLRPRVCLTGNDRDATSYYLKLFPQWTYEPTGALAGDIASTGLREAYFAGGVNFHDNAWKDSGPVWPQVVPPETIAFLDKFRGTSFYGRLMDDRKAEIDYRAEWGHKEPHTTVDAVVIQSGHVLVIRRGGRYGTGMLAIPGGHLEPHETLLDGAVRECFEETMLFSHLVRDNYITDERRRMLHTHMRGRDVFGDPNRSRRGRVITHAFLFKLPDDYRLPEVKANDDAAEAFWLPISEVKADEFFEDHAFVIERLIRTCL</sequence>
<dbReference type="InterPro" id="IPR004821">
    <property type="entry name" value="Cyt_trans-like"/>
</dbReference>
<dbReference type="PANTHER" id="PTHR21342">
    <property type="entry name" value="PHOSPHOPANTETHEINE ADENYLYLTRANSFERASE"/>
    <property type="match status" value="1"/>
</dbReference>
<dbReference type="Pfam" id="PF01467">
    <property type="entry name" value="CTP_transf_like"/>
    <property type="match status" value="1"/>
</dbReference>
<gene>
    <name evidence="4" type="ORF">BAJUN_00190</name>
</gene>
<keyword evidence="5" id="KW-1185">Reference proteome</keyword>
<dbReference type="Gene3D" id="3.90.79.10">
    <property type="entry name" value="Nucleoside Triphosphate Pyrophosphohydrolase"/>
    <property type="match status" value="1"/>
</dbReference>
<dbReference type="GO" id="GO:0016787">
    <property type="term" value="F:hydrolase activity"/>
    <property type="evidence" value="ECO:0007669"/>
    <property type="project" value="UniProtKB-KW"/>
</dbReference>
<dbReference type="NCBIfam" id="TIGR00125">
    <property type="entry name" value="cyt_tran_rel"/>
    <property type="match status" value="1"/>
</dbReference>
<evidence type="ECO:0000259" key="3">
    <source>
        <dbReference type="PROSITE" id="PS51462"/>
    </source>
</evidence>
<proteinExistence type="predicted"/>
<dbReference type="PROSITE" id="PS51462">
    <property type="entry name" value="NUDIX"/>
    <property type="match status" value="1"/>
</dbReference>
<keyword evidence="4" id="KW-0378">Hydrolase</keyword>
<evidence type="ECO:0000256" key="2">
    <source>
        <dbReference type="ARBA" id="ARBA00022695"/>
    </source>
</evidence>
<dbReference type="Pfam" id="PF00293">
    <property type="entry name" value="NUDIX"/>
    <property type="match status" value="1"/>
</dbReference>
<dbReference type="InterPro" id="IPR014729">
    <property type="entry name" value="Rossmann-like_a/b/a_fold"/>
</dbReference>
<keyword evidence="1" id="KW-0808">Transferase</keyword>
<dbReference type="EMBL" id="ON529858">
    <property type="protein sequence ID" value="UTC29649.1"/>
    <property type="molecule type" value="Genomic_DNA"/>
</dbReference>
<evidence type="ECO:0000313" key="5">
    <source>
        <dbReference type="Proteomes" id="UP001057427"/>
    </source>
</evidence>
<accession>A0A9E7N4J0</accession>
<dbReference type="CDD" id="cd18873">
    <property type="entry name" value="NUDIX_NadM_like"/>
    <property type="match status" value="1"/>
</dbReference>
<organism evidence="4 5">
    <name type="scientific">Brevundimonas phage vB_BgoS-Bajun</name>
    <dbReference type="NCBI Taxonomy" id="2948594"/>
    <lineage>
        <taxon>Viruses</taxon>
        <taxon>Duplodnaviria</taxon>
        <taxon>Heunggongvirae</taxon>
        <taxon>Uroviricota</taxon>
        <taxon>Caudoviricetes</taxon>
        <taxon>Dolichocephalovirinae</taxon>
    </lineage>
</organism>
<dbReference type="Gene3D" id="3.40.50.620">
    <property type="entry name" value="HUPs"/>
    <property type="match status" value="1"/>
</dbReference>
<dbReference type="SUPFAM" id="SSF52374">
    <property type="entry name" value="Nucleotidylyl transferase"/>
    <property type="match status" value="1"/>
</dbReference>
<protein>
    <submittedName>
        <fullName evidence="4">Bifunctional NMN adenylyltransferase/nudix hydrolase</fullName>
    </submittedName>
</protein>
<evidence type="ECO:0000256" key="1">
    <source>
        <dbReference type="ARBA" id="ARBA00022679"/>
    </source>
</evidence>